<accession>A0A1H4KU48</accession>
<evidence type="ECO:0000256" key="2">
    <source>
        <dbReference type="SAM" id="Phobius"/>
    </source>
</evidence>
<feature type="region of interest" description="Disordered" evidence="1">
    <location>
        <begin position="190"/>
        <end position="283"/>
    </location>
</feature>
<evidence type="ECO:0000313" key="4">
    <source>
        <dbReference type="EMBL" id="SEB61736.1"/>
    </source>
</evidence>
<dbReference type="GO" id="GO:0008270">
    <property type="term" value="F:zinc ion binding"/>
    <property type="evidence" value="ECO:0007669"/>
    <property type="project" value="UniProtKB-KW"/>
</dbReference>
<feature type="transmembrane region" description="Helical" evidence="2">
    <location>
        <begin position="128"/>
        <end position="148"/>
    </location>
</feature>
<dbReference type="Pfam" id="PF13490">
    <property type="entry name" value="zf-HC2"/>
    <property type="match status" value="1"/>
</dbReference>
<dbReference type="InterPro" id="IPR027383">
    <property type="entry name" value="Znf_put"/>
</dbReference>
<keyword evidence="2" id="KW-0472">Membrane</keyword>
<evidence type="ECO:0000313" key="5">
    <source>
        <dbReference type="Proteomes" id="UP000182409"/>
    </source>
</evidence>
<keyword evidence="4" id="KW-0862">Zinc</keyword>
<name>A0A1H4KU48_9BACT</name>
<sequence length="283" mass="31084">MSRLTCTQCESMLLDAADGVLLPEDEAHFQLHLADCSNCTSTFDDIKRGGAWMEMLKDAPPVPPAGLVDRILAQTSGNPQAAHALMAETAHAASLFGHSQGAKVLPFRVPPPSTPWSRMVHTVMQPRFAMTAAMAFFSIALTLNLAGVRLSSLRASDLRPANVRKSFWAVNSQVVRYYDNLRVVYELESRVREMQRDSDSEATPRNGIMSAPLNTTRPTDETKPQTQPRTQPGGQPHSSAPHVHREGPFNLSSPDGNRTELERVHSNQNKMIAVHNRGEGVQA</sequence>
<keyword evidence="4" id="KW-0479">Metal-binding</keyword>
<protein>
    <submittedName>
        <fullName evidence="4">Putative zinc-finger</fullName>
    </submittedName>
</protein>
<evidence type="ECO:0000259" key="3">
    <source>
        <dbReference type="Pfam" id="PF13490"/>
    </source>
</evidence>
<keyword evidence="2" id="KW-1133">Transmembrane helix</keyword>
<keyword evidence="4" id="KW-0863">Zinc-finger</keyword>
<dbReference type="EMBL" id="FNSD01000001">
    <property type="protein sequence ID" value="SEB61736.1"/>
    <property type="molecule type" value="Genomic_DNA"/>
</dbReference>
<reference evidence="4 5" key="1">
    <citation type="submission" date="2016-10" db="EMBL/GenBank/DDBJ databases">
        <authorList>
            <person name="de Groot N.N."/>
        </authorList>
    </citation>
    <scope>NUCLEOTIDE SEQUENCE [LARGE SCALE GENOMIC DNA]</scope>
    <source>
        <strain evidence="4 5">AB35.6</strain>
    </source>
</reference>
<evidence type="ECO:0000256" key="1">
    <source>
        <dbReference type="SAM" id="MobiDB-lite"/>
    </source>
</evidence>
<proteinExistence type="predicted"/>
<feature type="compositionally biased region" description="Low complexity" evidence="1">
    <location>
        <begin position="224"/>
        <end position="236"/>
    </location>
</feature>
<keyword evidence="2" id="KW-0812">Transmembrane</keyword>
<organism evidence="4 5">
    <name type="scientific">Terriglobus roseus</name>
    <dbReference type="NCBI Taxonomy" id="392734"/>
    <lineage>
        <taxon>Bacteria</taxon>
        <taxon>Pseudomonadati</taxon>
        <taxon>Acidobacteriota</taxon>
        <taxon>Terriglobia</taxon>
        <taxon>Terriglobales</taxon>
        <taxon>Acidobacteriaceae</taxon>
        <taxon>Terriglobus</taxon>
    </lineage>
</organism>
<dbReference type="RefSeq" id="WP_139285125.1">
    <property type="nucleotide sequence ID" value="NZ_FNSD01000001.1"/>
</dbReference>
<feature type="compositionally biased region" description="Basic and acidic residues" evidence="1">
    <location>
        <begin position="190"/>
        <end position="199"/>
    </location>
</feature>
<feature type="domain" description="Putative zinc-finger" evidence="3">
    <location>
        <begin position="6"/>
        <end position="39"/>
    </location>
</feature>
<dbReference type="Proteomes" id="UP000182409">
    <property type="component" value="Unassembled WGS sequence"/>
</dbReference>
<gene>
    <name evidence="4" type="ORF">SAMN05443244_1344</name>
</gene>
<dbReference type="OrthoDB" id="115182at2"/>
<dbReference type="AlphaFoldDB" id="A0A1H4KU48"/>